<dbReference type="RefSeq" id="XP_067526284.1">
    <property type="nucleotide sequence ID" value="XM_067670183.1"/>
</dbReference>
<evidence type="ECO:0000313" key="2">
    <source>
        <dbReference type="Proteomes" id="UP000009138"/>
    </source>
</evidence>
<dbReference type="Pfam" id="PF01066">
    <property type="entry name" value="CDP-OH_P_transf"/>
    <property type="match status" value="1"/>
</dbReference>
<dbReference type="GO" id="GO:0016780">
    <property type="term" value="F:phosphotransferase activity, for other substituted phosphate groups"/>
    <property type="evidence" value="ECO:0007669"/>
    <property type="project" value="InterPro"/>
</dbReference>
<evidence type="ECO:0000313" key="1">
    <source>
        <dbReference type="EMBL" id="EIE90888.1"/>
    </source>
</evidence>
<gene>
    <name evidence="1" type="ORF">RO3G_15599</name>
</gene>
<dbReference type="OMA" id="PEAMMTA"/>
<keyword evidence="2" id="KW-1185">Reference proteome</keyword>
<dbReference type="EMBL" id="CH476748">
    <property type="protein sequence ID" value="EIE90888.1"/>
    <property type="molecule type" value="Genomic_DNA"/>
</dbReference>
<dbReference type="VEuPathDB" id="FungiDB:RO3G_15599"/>
<accession>I1CR08</accession>
<dbReference type="OrthoDB" id="10020554at2759"/>
<protein>
    <submittedName>
        <fullName evidence="1">Uncharacterized protein</fullName>
    </submittedName>
</protein>
<dbReference type="GeneID" id="93622564"/>
<dbReference type="InParanoid" id="I1CR08"/>
<dbReference type="GO" id="GO:0008654">
    <property type="term" value="P:phospholipid biosynthetic process"/>
    <property type="evidence" value="ECO:0007669"/>
    <property type="project" value="InterPro"/>
</dbReference>
<dbReference type="GO" id="GO:0016020">
    <property type="term" value="C:membrane"/>
    <property type="evidence" value="ECO:0007669"/>
    <property type="project" value="InterPro"/>
</dbReference>
<name>I1CR08_RHIO9</name>
<dbReference type="STRING" id="246409.I1CR08"/>
<proteinExistence type="predicted"/>
<dbReference type="Proteomes" id="UP000009138">
    <property type="component" value="Unassembled WGS sequence"/>
</dbReference>
<dbReference type="eggNOG" id="KOG1617">
    <property type="taxonomic scope" value="Eukaryota"/>
</dbReference>
<dbReference type="InterPro" id="IPR000462">
    <property type="entry name" value="CDP-OH_P_trans"/>
</dbReference>
<reference evidence="1 2" key="1">
    <citation type="journal article" date="2009" name="PLoS Genet.">
        <title>Genomic analysis of the basal lineage fungus Rhizopus oryzae reveals a whole-genome duplication.</title>
        <authorList>
            <person name="Ma L.-J."/>
            <person name="Ibrahim A.S."/>
            <person name="Skory C."/>
            <person name="Grabherr M.G."/>
            <person name="Burger G."/>
            <person name="Butler M."/>
            <person name="Elias M."/>
            <person name="Idnurm A."/>
            <person name="Lang B.F."/>
            <person name="Sone T."/>
            <person name="Abe A."/>
            <person name="Calvo S.E."/>
            <person name="Corrochano L.M."/>
            <person name="Engels R."/>
            <person name="Fu J."/>
            <person name="Hansberg W."/>
            <person name="Kim J.-M."/>
            <person name="Kodira C.D."/>
            <person name="Koehrsen M.J."/>
            <person name="Liu B."/>
            <person name="Miranda-Saavedra D."/>
            <person name="O'Leary S."/>
            <person name="Ortiz-Castellanos L."/>
            <person name="Poulter R."/>
            <person name="Rodriguez-Romero J."/>
            <person name="Ruiz-Herrera J."/>
            <person name="Shen Y.-Q."/>
            <person name="Zeng Q."/>
            <person name="Galagan J."/>
            <person name="Birren B.W."/>
            <person name="Cuomo C.A."/>
            <person name="Wickes B.L."/>
        </authorList>
    </citation>
    <scope>NUCLEOTIDE SEQUENCE [LARGE SCALE GENOMIC DNA]</scope>
    <source>
        <strain evidence="2">RA 99-880 / ATCC MYA-4621 / FGSC 9543 / NRRL 43880</strain>
    </source>
</reference>
<dbReference type="AlphaFoldDB" id="I1CR08"/>
<sequence>MKTLLGTIIDPAADKMLMTVMTITLAMEGVIPEPVNEHIRKTIARYFDGSIPSAEVKPTRISKINTALQLLLMGLSLTTVTMGVPPAEAMTALQWAVGGTTVWSGASYIFSKDAVRILKK</sequence>
<organism evidence="1 2">
    <name type="scientific">Rhizopus delemar (strain RA 99-880 / ATCC MYA-4621 / FGSC 9543 / NRRL 43880)</name>
    <name type="common">Mucormycosis agent</name>
    <name type="synonym">Rhizopus arrhizus var. delemar</name>
    <dbReference type="NCBI Taxonomy" id="246409"/>
    <lineage>
        <taxon>Eukaryota</taxon>
        <taxon>Fungi</taxon>
        <taxon>Fungi incertae sedis</taxon>
        <taxon>Mucoromycota</taxon>
        <taxon>Mucoromycotina</taxon>
        <taxon>Mucoromycetes</taxon>
        <taxon>Mucorales</taxon>
        <taxon>Mucorineae</taxon>
        <taxon>Rhizopodaceae</taxon>
        <taxon>Rhizopus</taxon>
    </lineage>
</organism>